<sequence>MGTPLPVHSVAVIGGGLSGTLFGLKLATARPDYRVIVIEATRRLGRGLAYGACTPRHLLNVPISRMEVGLAPGFADWLTTNPAAQDELAAAIAESGGDLQSVFMPRALFGAYLEERLEDAIITGPGPGLTVVRGEAIGLLARPARGVRLSDGREIAADTIVLATGNLAPGAPGGPDRWLYDSNAFVPDPWAPDAFDGVAADDPLLLLGTGLTTVDIVLKLGAAGHRGPILATSRRGLLPQVHEAGGAWPAFLEAALPASPRALMRLVRAQVAAAEAQGVPWQRVFDAARPAIPAVWGNWSIREKRQFLRHLRTRWDVHRHRMAQRIADALQAEMGKGRLEVLAGRLRGYRRTVDGIEVTLAPRAGGERRFTAARIVNCTGPRRDVGGLAIPLIADLRDQGLAIPDALGLGLETENCALLDSSHRPSTWLFALGALTCPQWWEITAVPEIAVQVDRLVGQLANPEAVQLSAGDFLDLGAGI</sequence>
<dbReference type="SUPFAM" id="SSF51905">
    <property type="entry name" value="FAD/NAD(P)-binding domain"/>
    <property type="match status" value="1"/>
</dbReference>
<feature type="domain" description="FAD-dependent urate hydroxylase HpyO/Asp monooxygenase CreE-like FAD/NAD(P)-binding" evidence="1">
    <location>
        <begin position="11"/>
        <end position="166"/>
    </location>
</feature>
<dbReference type="PANTHER" id="PTHR40254:SF1">
    <property type="entry name" value="BLR0577 PROTEIN"/>
    <property type="match status" value="1"/>
</dbReference>
<dbReference type="Proteomes" id="UP001419910">
    <property type="component" value="Unassembled WGS sequence"/>
</dbReference>
<dbReference type="PANTHER" id="PTHR40254">
    <property type="entry name" value="BLR0577 PROTEIN"/>
    <property type="match status" value="1"/>
</dbReference>
<organism evidence="2 3">
    <name type="scientific">Sphingomonas oligophenolica</name>
    <dbReference type="NCBI Taxonomy" id="301154"/>
    <lineage>
        <taxon>Bacteria</taxon>
        <taxon>Pseudomonadati</taxon>
        <taxon>Pseudomonadota</taxon>
        <taxon>Alphaproteobacteria</taxon>
        <taxon>Sphingomonadales</taxon>
        <taxon>Sphingomonadaceae</taxon>
        <taxon>Sphingomonas</taxon>
    </lineage>
</organism>
<evidence type="ECO:0000313" key="2">
    <source>
        <dbReference type="EMBL" id="MEN2789206.1"/>
    </source>
</evidence>
<comment type="caution">
    <text evidence="2">The sequence shown here is derived from an EMBL/GenBank/DDBJ whole genome shotgun (WGS) entry which is preliminary data.</text>
</comment>
<evidence type="ECO:0000313" key="3">
    <source>
        <dbReference type="Proteomes" id="UP001419910"/>
    </source>
</evidence>
<dbReference type="Gene3D" id="3.50.50.60">
    <property type="entry name" value="FAD/NAD(P)-binding domain"/>
    <property type="match status" value="2"/>
</dbReference>
<accession>A0ABU9Y066</accession>
<reference evidence="2 3" key="1">
    <citation type="submission" date="2024-05" db="EMBL/GenBank/DDBJ databases">
        <authorList>
            <person name="Liu Q."/>
            <person name="Xin Y.-H."/>
        </authorList>
    </citation>
    <scope>NUCLEOTIDE SEQUENCE [LARGE SCALE GENOMIC DNA]</scope>
    <source>
        <strain evidence="2 3">CGMCC 1.10181</strain>
    </source>
</reference>
<name>A0ABU9Y066_9SPHN</name>
<gene>
    <name evidence="2" type="ORF">ABC974_06185</name>
</gene>
<proteinExistence type="predicted"/>
<dbReference type="Pfam" id="PF13454">
    <property type="entry name" value="NAD_binding_9"/>
    <property type="match status" value="1"/>
</dbReference>
<dbReference type="EMBL" id="JBDIME010000003">
    <property type="protein sequence ID" value="MEN2789206.1"/>
    <property type="molecule type" value="Genomic_DNA"/>
</dbReference>
<evidence type="ECO:0000259" key="1">
    <source>
        <dbReference type="Pfam" id="PF13454"/>
    </source>
</evidence>
<dbReference type="InterPro" id="IPR036188">
    <property type="entry name" value="FAD/NAD-bd_sf"/>
</dbReference>
<protein>
    <submittedName>
        <fullName evidence="2">FAD/NAD(P)-binding protein</fullName>
    </submittedName>
</protein>
<keyword evidence="3" id="KW-1185">Reference proteome</keyword>
<dbReference type="RefSeq" id="WP_343891861.1">
    <property type="nucleotide sequence ID" value="NZ_BAAAEH010000047.1"/>
</dbReference>
<dbReference type="InterPro" id="IPR052189">
    <property type="entry name" value="L-asp_N-monooxygenase_NS-form"/>
</dbReference>
<dbReference type="InterPro" id="IPR038732">
    <property type="entry name" value="HpyO/CreE_NAD-binding"/>
</dbReference>